<dbReference type="EMBL" id="BK016095">
    <property type="protein sequence ID" value="DAF94683.1"/>
    <property type="molecule type" value="Genomic_DNA"/>
</dbReference>
<evidence type="ECO:0000313" key="2">
    <source>
        <dbReference type="EMBL" id="DAF94683.1"/>
    </source>
</evidence>
<feature type="region of interest" description="Disordered" evidence="1">
    <location>
        <begin position="243"/>
        <end position="273"/>
    </location>
</feature>
<evidence type="ECO:0000256" key="1">
    <source>
        <dbReference type="SAM" id="MobiDB-lite"/>
    </source>
</evidence>
<reference evidence="2" key="1">
    <citation type="journal article" date="2021" name="Proc. Natl. Acad. Sci. U.S.A.">
        <title>A Catalog of Tens of Thousands of Viruses from Human Metagenomes Reveals Hidden Associations with Chronic Diseases.</title>
        <authorList>
            <person name="Tisza M.J."/>
            <person name="Buck C.B."/>
        </authorList>
    </citation>
    <scope>NUCLEOTIDE SEQUENCE</scope>
    <source>
        <strain evidence="2">Ctvph17</strain>
    </source>
</reference>
<sequence>MRNLSINLADVGGIPHEGDYVLLYAPRVRSSADASDGVVTTTPMKVTLSRGKATVQVEPGPLMVQLRCKGLRDMEPFEVVIPEGAGEARLVDVMTTQYRYTPRGIAPLEAIAERAQAAERTALIHAQTAERQMDVLVARTKDAIGSAGDLLRKEIKSDVDKAKGIREDALSAANSRRVAETAAASAAKSEQQSKNYAQVTEEWKRQTIEARAGMDQKVREAAAHEAAAAASAQSAQQAESNALVSAQAAKTSEDAAKKSSDQASKSAESAHADAQRIVKSMADGIPQGGITYEHLDTGVITRISSLINQDIDALVDGAPEDLNTLKKLADAKAPKIHVHELRDITGLQSKLDSINSTLSKMIGGDYVLFDNNYIMLARIGFFVYATVLADKPGVKGKVPEKYAHHHPRDVVFPLFTPGKPSATGLFTLSTTGEISVDFVDPSVTMVNGAGLYLRKNYLYS</sequence>
<proteinExistence type="predicted"/>
<organism evidence="2">
    <name type="scientific">Siphoviridae sp. ctvph17</name>
    <dbReference type="NCBI Taxonomy" id="2825724"/>
    <lineage>
        <taxon>Viruses</taxon>
        <taxon>Duplodnaviria</taxon>
        <taxon>Heunggongvirae</taxon>
        <taxon>Uroviricota</taxon>
        <taxon>Caudoviricetes</taxon>
    </lineage>
</organism>
<name>A0A8S5UJQ9_9CAUD</name>
<feature type="compositionally biased region" description="Basic and acidic residues" evidence="1">
    <location>
        <begin position="251"/>
        <end position="260"/>
    </location>
</feature>
<accession>A0A8S5UJQ9</accession>
<protein>
    <submittedName>
        <fullName evidence="2">Uncharacterized protein</fullName>
    </submittedName>
</protein>